<dbReference type="SUPFAM" id="SSF56399">
    <property type="entry name" value="ADP-ribosylation"/>
    <property type="match status" value="1"/>
</dbReference>
<dbReference type="InterPro" id="IPR012317">
    <property type="entry name" value="Poly(ADP-ribose)pol_cat_dom"/>
</dbReference>
<keyword evidence="4" id="KW-1185">Reference proteome</keyword>
<evidence type="ECO:0000313" key="4">
    <source>
        <dbReference type="Proteomes" id="UP000051952"/>
    </source>
</evidence>
<organism evidence="3 4">
    <name type="scientific">Bodo saltans</name>
    <name type="common">Flagellated protozoan</name>
    <dbReference type="NCBI Taxonomy" id="75058"/>
    <lineage>
        <taxon>Eukaryota</taxon>
        <taxon>Discoba</taxon>
        <taxon>Euglenozoa</taxon>
        <taxon>Kinetoplastea</taxon>
        <taxon>Metakinetoplastina</taxon>
        <taxon>Eubodonida</taxon>
        <taxon>Bodonidae</taxon>
        <taxon>Bodo</taxon>
    </lineage>
</organism>
<dbReference type="Gene3D" id="3.90.228.10">
    <property type="match status" value="1"/>
</dbReference>
<gene>
    <name evidence="3" type="ORF">BSAL_72320</name>
</gene>
<feature type="signal peptide" evidence="1">
    <location>
        <begin position="1"/>
        <end position="16"/>
    </location>
</feature>
<accession>A0A0S4ISZ9</accession>
<protein>
    <submittedName>
        <fullName evidence="3">Poly (ADP-ribose) polymerase, putative</fullName>
    </submittedName>
</protein>
<dbReference type="VEuPathDB" id="TriTrypDB:BSAL_72320"/>
<name>A0A0S4ISZ9_BODSA</name>
<evidence type="ECO:0000313" key="3">
    <source>
        <dbReference type="EMBL" id="CUG06321.1"/>
    </source>
</evidence>
<dbReference type="EMBL" id="CYKH01000579">
    <property type="protein sequence ID" value="CUG06321.1"/>
    <property type="molecule type" value="Genomic_DNA"/>
</dbReference>
<dbReference type="AlphaFoldDB" id="A0A0S4ISZ9"/>
<feature type="domain" description="PARP catalytic" evidence="2">
    <location>
        <begin position="131"/>
        <end position="211"/>
    </location>
</feature>
<evidence type="ECO:0000259" key="2">
    <source>
        <dbReference type="Pfam" id="PF00644"/>
    </source>
</evidence>
<dbReference type="Proteomes" id="UP000051952">
    <property type="component" value="Unassembled WGS sequence"/>
</dbReference>
<sequence>MLLWSTFLHSFSGVEGACQALEYQQHGRDALFFSANLDSANPCHQLVCTIAGSFANNKVQRIVMVGTDAPTANCFIKLHNAEVNSRAVNPALRVENPKDRASVAGLERLTRSFIPVVTALGEPQPFARLLFAWYGTSPEKVAAVCRDGPRSLRTTDCGYFGAGSYFALEAAYALRYSSPDDVSGESAVILFLVSVSQAKVITLEGDYRRNEANPHLQGFSQYYSGSRETAVALASKCDAHFIPVKDYGCTHPLTGQTTCRDVDYQAVDESSGTAEAHELVVGSHHRCIPIAVVYTK</sequence>
<reference evidence="4" key="1">
    <citation type="submission" date="2015-09" db="EMBL/GenBank/DDBJ databases">
        <authorList>
            <consortium name="Pathogen Informatics"/>
        </authorList>
    </citation>
    <scope>NUCLEOTIDE SEQUENCE [LARGE SCALE GENOMIC DNA]</scope>
    <source>
        <strain evidence="4">Lake Konstanz</strain>
    </source>
</reference>
<dbReference type="GO" id="GO:0003950">
    <property type="term" value="F:NAD+ poly-ADP-ribosyltransferase activity"/>
    <property type="evidence" value="ECO:0007669"/>
    <property type="project" value="InterPro"/>
</dbReference>
<keyword evidence="1" id="KW-0732">Signal</keyword>
<feature type="chain" id="PRO_5006621510" evidence="1">
    <location>
        <begin position="17"/>
        <end position="296"/>
    </location>
</feature>
<dbReference type="Pfam" id="PF00644">
    <property type="entry name" value="PARP"/>
    <property type="match status" value="1"/>
</dbReference>
<proteinExistence type="predicted"/>
<evidence type="ECO:0000256" key="1">
    <source>
        <dbReference type="SAM" id="SignalP"/>
    </source>
</evidence>